<protein>
    <submittedName>
        <fullName evidence="1">Uncharacterized protein</fullName>
    </submittedName>
</protein>
<proteinExistence type="predicted"/>
<organism evidence="1 2">
    <name type="scientific">Brassica cretica</name>
    <name type="common">Mustard</name>
    <dbReference type="NCBI Taxonomy" id="69181"/>
    <lineage>
        <taxon>Eukaryota</taxon>
        <taxon>Viridiplantae</taxon>
        <taxon>Streptophyta</taxon>
        <taxon>Embryophyta</taxon>
        <taxon>Tracheophyta</taxon>
        <taxon>Spermatophyta</taxon>
        <taxon>Magnoliopsida</taxon>
        <taxon>eudicotyledons</taxon>
        <taxon>Gunneridae</taxon>
        <taxon>Pentapetalae</taxon>
        <taxon>rosids</taxon>
        <taxon>malvids</taxon>
        <taxon>Brassicales</taxon>
        <taxon>Brassicaceae</taxon>
        <taxon>Brassiceae</taxon>
        <taxon>Brassica</taxon>
    </lineage>
</organism>
<evidence type="ECO:0000313" key="2">
    <source>
        <dbReference type="Proteomes" id="UP000266723"/>
    </source>
</evidence>
<reference evidence="1 2" key="1">
    <citation type="journal article" date="2020" name="BMC Genomics">
        <title>Intraspecific diversification of the crop wild relative Brassica cretica Lam. using demographic model selection.</title>
        <authorList>
            <person name="Kioukis A."/>
            <person name="Michalopoulou V.A."/>
            <person name="Briers L."/>
            <person name="Pirintsos S."/>
            <person name="Studholme D.J."/>
            <person name="Pavlidis P."/>
            <person name="Sarris P.F."/>
        </authorList>
    </citation>
    <scope>NUCLEOTIDE SEQUENCE [LARGE SCALE GENOMIC DNA]</scope>
    <source>
        <strain evidence="2">cv. PFS-1207/04</strain>
    </source>
</reference>
<name>A0ABQ7EMT8_BRACR</name>
<gene>
    <name evidence="1" type="ORF">DY000_02049873</name>
</gene>
<sequence>MNHNLLALDELLRLRTKEVELGSELDVMAVSNFSVGKLNLPQISEDLPEDFFARDFSAANGADDVTKCSGGSSRMANSASKSSFRGFLFLFFLLGRSFGAVSRYDVDTFIDCFGVTNDFVI</sequence>
<evidence type="ECO:0000313" key="1">
    <source>
        <dbReference type="EMBL" id="KAF3604932.1"/>
    </source>
</evidence>
<dbReference type="EMBL" id="QGKV02000297">
    <property type="protein sequence ID" value="KAF3604932.1"/>
    <property type="molecule type" value="Genomic_DNA"/>
</dbReference>
<accession>A0ABQ7EMT8</accession>
<keyword evidence="2" id="KW-1185">Reference proteome</keyword>
<comment type="caution">
    <text evidence="1">The sequence shown here is derived from an EMBL/GenBank/DDBJ whole genome shotgun (WGS) entry which is preliminary data.</text>
</comment>
<dbReference type="Proteomes" id="UP000266723">
    <property type="component" value="Unassembled WGS sequence"/>
</dbReference>